<keyword evidence="2" id="KW-0325">Glycoprotein</keyword>
<dbReference type="EMBL" id="JADZGI010000001">
    <property type="protein sequence ID" value="MBH0112008.1"/>
    <property type="molecule type" value="Genomic_DNA"/>
</dbReference>
<feature type="chain" id="PRO_5037551402" evidence="4">
    <location>
        <begin position="27"/>
        <end position="445"/>
    </location>
</feature>
<evidence type="ECO:0000256" key="2">
    <source>
        <dbReference type="ARBA" id="ARBA00023180"/>
    </source>
</evidence>
<dbReference type="Gene3D" id="2.160.20.10">
    <property type="entry name" value="Single-stranded right-handed beta-helix, Pectin lyase-like"/>
    <property type="match status" value="1"/>
</dbReference>
<dbReference type="SUPFAM" id="SSF51126">
    <property type="entry name" value="Pectin lyase-like"/>
    <property type="match status" value="1"/>
</dbReference>
<evidence type="ECO:0000313" key="6">
    <source>
        <dbReference type="Proteomes" id="UP000617634"/>
    </source>
</evidence>
<dbReference type="PANTHER" id="PTHR42970">
    <property type="entry name" value="PECTATE LYASE C-RELATED"/>
    <property type="match status" value="1"/>
</dbReference>
<accession>A0A931HAK2</accession>
<dbReference type="Proteomes" id="UP000617634">
    <property type="component" value="Unassembled WGS sequence"/>
</dbReference>
<name>A0A931HAK2_9SPHN</name>
<keyword evidence="5" id="KW-0456">Lyase</keyword>
<evidence type="ECO:0000256" key="1">
    <source>
        <dbReference type="ARBA" id="ARBA00022723"/>
    </source>
</evidence>
<feature type="region of interest" description="Disordered" evidence="3">
    <location>
        <begin position="419"/>
        <end position="445"/>
    </location>
</feature>
<sequence length="445" mass="48068">MNFRKLAGRLALIAGSGFVLGGHAFAAPGDPTHGGEGGRVVRVTTLAKDGPGSLAAALATKGKRVIVFEVGGVIDLERSVLEMTEPYATIAGQTAPSPGITIVRGGIDLKSHDVILSHLRIMTGVDGQPKLSGWEADAFSTVAAHNVVVEHCSFFWAIDENMSASGPRFTGNSVDEWRKGTSHDIVFRENIAAEGLADASHPKGEHSKGTLVHDNATNITFYRNLWAHNMERSPLVKGGAQVLMINNMIYDPGHRAVHYNLMNLEWAGHDYVTGEITAVGNLMRAGNSTAPGLPFLTLGGDGDLAFYGKDNKAVDRWGNPEAMFGRYGVTNARLIEKDRPMASLDGYDILPADRLETSLLSTVGARPWDRAPDDIRVLFFVAEGRGEILDDEKVVGGYPHPAETRAPFVEKDWDMKTMTPRSGIYPGQKAGAQEKLTARDKAMRQ</sequence>
<keyword evidence="6" id="KW-1185">Reference proteome</keyword>
<evidence type="ECO:0000256" key="4">
    <source>
        <dbReference type="SAM" id="SignalP"/>
    </source>
</evidence>
<dbReference type="InterPro" id="IPR012334">
    <property type="entry name" value="Pectin_lyas_fold"/>
</dbReference>
<dbReference type="PANTHER" id="PTHR42970:SF1">
    <property type="entry name" value="PECTATE LYASE C-RELATED"/>
    <property type="match status" value="1"/>
</dbReference>
<reference evidence="5" key="1">
    <citation type="submission" date="2020-11" db="EMBL/GenBank/DDBJ databases">
        <title>Novosphingobium aureum sp. nov., a marine bacterium isolated from sediment of a salt flat.</title>
        <authorList>
            <person name="Yoo Y."/>
            <person name="Kim J.-J."/>
        </authorList>
    </citation>
    <scope>NUCLEOTIDE SEQUENCE</scope>
    <source>
        <strain evidence="5">YJ-S2-02</strain>
    </source>
</reference>
<proteinExistence type="predicted"/>
<keyword evidence="1" id="KW-0479">Metal-binding</keyword>
<dbReference type="InterPro" id="IPR052063">
    <property type="entry name" value="Polysaccharide_Lyase_1"/>
</dbReference>
<protein>
    <submittedName>
        <fullName evidence="5">Pectate lyase</fullName>
    </submittedName>
</protein>
<gene>
    <name evidence="5" type="ORF">I5E68_03455</name>
</gene>
<comment type="caution">
    <text evidence="5">The sequence shown here is derived from an EMBL/GenBank/DDBJ whole genome shotgun (WGS) entry which is preliminary data.</text>
</comment>
<dbReference type="GO" id="GO:0016829">
    <property type="term" value="F:lyase activity"/>
    <property type="evidence" value="ECO:0007669"/>
    <property type="project" value="UniProtKB-KW"/>
</dbReference>
<evidence type="ECO:0000313" key="5">
    <source>
        <dbReference type="EMBL" id="MBH0112008.1"/>
    </source>
</evidence>
<feature type="compositionally biased region" description="Basic and acidic residues" evidence="3">
    <location>
        <begin position="436"/>
        <end position="445"/>
    </location>
</feature>
<feature type="signal peptide" evidence="4">
    <location>
        <begin position="1"/>
        <end position="26"/>
    </location>
</feature>
<organism evidence="5 6">
    <name type="scientific">Novosphingobium aureum</name>
    <dbReference type="NCBI Taxonomy" id="2792964"/>
    <lineage>
        <taxon>Bacteria</taxon>
        <taxon>Pseudomonadati</taxon>
        <taxon>Pseudomonadota</taxon>
        <taxon>Alphaproteobacteria</taxon>
        <taxon>Sphingomonadales</taxon>
        <taxon>Sphingomonadaceae</taxon>
        <taxon>Novosphingobium</taxon>
    </lineage>
</organism>
<dbReference type="InterPro" id="IPR011050">
    <property type="entry name" value="Pectin_lyase_fold/virulence"/>
</dbReference>
<evidence type="ECO:0000256" key="3">
    <source>
        <dbReference type="SAM" id="MobiDB-lite"/>
    </source>
</evidence>
<dbReference type="GO" id="GO:0046872">
    <property type="term" value="F:metal ion binding"/>
    <property type="evidence" value="ECO:0007669"/>
    <property type="project" value="UniProtKB-KW"/>
</dbReference>
<keyword evidence="4" id="KW-0732">Signal</keyword>
<dbReference type="AlphaFoldDB" id="A0A931HAK2"/>